<feature type="transmembrane region" description="Helical" evidence="7">
    <location>
        <begin position="200"/>
        <end position="221"/>
    </location>
</feature>
<dbReference type="GO" id="GO:0016020">
    <property type="term" value="C:membrane"/>
    <property type="evidence" value="ECO:0007669"/>
    <property type="project" value="UniProtKB-SubCell"/>
</dbReference>
<reference evidence="10" key="1">
    <citation type="journal article" date="2017" name="Genome Biol.">
        <title>Comparative genomics reveals high biological diversity and specific adaptations in the industrially and medically important fungal genus Aspergillus.</title>
        <authorList>
            <person name="de Vries R.P."/>
            <person name="Riley R."/>
            <person name="Wiebenga A."/>
            <person name="Aguilar-Osorio G."/>
            <person name="Amillis S."/>
            <person name="Uchima C.A."/>
            <person name="Anderluh G."/>
            <person name="Asadollahi M."/>
            <person name="Askin M."/>
            <person name="Barry K."/>
            <person name="Battaglia E."/>
            <person name="Bayram O."/>
            <person name="Benocci T."/>
            <person name="Braus-Stromeyer S.A."/>
            <person name="Caldana C."/>
            <person name="Canovas D."/>
            <person name="Cerqueira G.C."/>
            <person name="Chen F."/>
            <person name="Chen W."/>
            <person name="Choi C."/>
            <person name="Clum A."/>
            <person name="Dos Santos R.A."/>
            <person name="Damasio A.R."/>
            <person name="Diallinas G."/>
            <person name="Emri T."/>
            <person name="Fekete E."/>
            <person name="Flipphi M."/>
            <person name="Freyberg S."/>
            <person name="Gallo A."/>
            <person name="Gournas C."/>
            <person name="Habgood R."/>
            <person name="Hainaut M."/>
            <person name="Harispe M.L."/>
            <person name="Henrissat B."/>
            <person name="Hilden K.S."/>
            <person name="Hope R."/>
            <person name="Hossain A."/>
            <person name="Karabika E."/>
            <person name="Karaffa L."/>
            <person name="Karanyi Z."/>
            <person name="Krasevec N."/>
            <person name="Kuo A."/>
            <person name="Kusch H."/>
            <person name="LaButti K."/>
            <person name="Lagendijk E.L."/>
            <person name="Lapidus A."/>
            <person name="Levasseur A."/>
            <person name="Lindquist E."/>
            <person name="Lipzen A."/>
            <person name="Logrieco A.F."/>
            <person name="MacCabe A."/>
            <person name="Maekelae M.R."/>
            <person name="Malavazi I."/>
            <person name="Melin P."/>
            <person name="Meyer V."/>
            <person name="Mielnichuk N."/>
            <person name="Miskei M."/>
            <person name="Molnar A.P."/>
            <person name="Mule G."/>
            <person name="Ngan C.Y."/>
            <person name="Orejas M."/>
            <person name="Orosz E."/>
            <person name="Ouedraogo J.P."/>
            <person name="Overkamp K.M."/>
            <person name="Park H.-S."/>
            <person name="Perrone G."/>
            <person name="Piumi F."/>
            <person name="Punt P.J."/>
            <person name="Ram A.F."/>
            <person name="Ramon A."/>
            <person name="Rauscher S."/>
            <person name="Record E."/>
            <person name="Riano-Pachon D.M."/>
            <person name="Robert V."/>
            <person name="Roehrig J."/>
            <person name="Ruller R."/>
            <person name="Salamov A."/>
            <person name="Salih N.S."/>
            <person name="Samson R.A."/>
            <person name="Sandor E."/>
            <person name="Sanguinetti M."/>
            <person name="Schuetze T."/>
            <person name="Sepcic K."/>
            <person name="Shelest E."/>
            <person name="Sherlock G."/>
            <person name="Sophianopoulou V."/>
            <person name="Squina F.M."/>
            <person name="Sun H."/>
            <person name="Susca A."/>
            <person name="Todd R.B."/>
            <person name="Tsang A."/>
            <person name="Unkles S.E."/>
            <person name="van de Wiele N."/>
            <person name="van Rossen-Uffink D."/>
            <person name="Oliveira J.V."/>
            <person name="Vesth T.C."/>
            <person name="Visser J."/>
            <person name="Yu J.-H."/>
            <person name="Zhou M."/>
            <person name="Andersen M.R."/>
            <person name="Archer D.B."/>
            <person name="Baker S.E."/>
            <person name="Benoit I."/>
            <person name="Brakhage A.A."/>
            <person name="Braus G.H."/>
            <person name="Fischer R."/>
            <person name="Frisvad J.C."/>
            <person name="Goldman G.H."/>
            <person name="Houbraken J."/>
            <person name="Oakley B."/>
            <person name="Pocsi I."/>
            <person name="Scazzocchio C."/>
            <person name="Seiboth B."/>
            <person name="vanKuyk P.A."/>
            <person name="Wortman J."/>
            <person name="Dyer P.S."/>
            <person name="Grigoriev I.V."/>
        </authorList>
    </citation>
    <scope>NUCLEOTIDE SEQUENCE [LARGE SCALE GENOMIC DNA]</scope>
    <source>
        <strain evidence="10">CBS 593.65</strain>
    </source>
</reference>
<feature type="transmembrane region" description="Helical" evidence="7">
    <location>
        <begin position="427"/>
        <end position="448"/>
    </location>
</feature>
<accession>A0A1L9SYQ4</accession>
<keyword evidence="5 7" id="KW-0472">Membrane</keyword>
<comment type="subcellular location">
    <subcellularLocation>
        <location evidence="1">Membrane</location>
        <topology evidence="1">Multi-pass membrane protein</topology>
    </subcellularLocation>
</comment>
<evidence type="ECO:0000256" key="3">
    <source>
        <dbReference type="ARBA" id="ARBA00022692"/>
    </source>
</evidence>
<feature type="transmembrane region" description="Helical" evidence="7">
    <location>
        <begin position="365"/>
        <end position="389"/>
    </location>
</feature>
<feature type="transmembrane region" description="Helical" evidence="7">
    <location>
        <begin position="43"/>
        <end position="64"/>
    </location>
</feature>
<feature type="transmembrane region" description="Helical" evidence="7">
    <location>
        <begin position="141"/>
        <end position="162"/>
    </location>
</feature>
<feature type="transmembrane region" description="Helical" evidence="7">
    <location>
        <begin position="168"/>
        <end position="188"/>
    </location>
</feature>
<dbReference type="Pfam" id="PF01490">
    <property type="entry name" value="Aa_trans"/>
    <property type="match status" value="1"/>
</dbReference>
<dbReference type="PANTHER" id="PTHR22950:SF683">
    <property type="entry name" value="AMINO ACID TRANSPORTER (EUROFUNG)"/>
    <property type="match status" value="1"/>
</dbReference>
<keyword evidence="10" id="KW-1185">Reference proteome</keyword>
<dbReference type="AlphaFoldDB" id="A0A1L9SYQ4"/>
<dbReference type="STRING" id="1036612.A0A1L9SYQ4"/>
<name>A0A1L9SYQ4_9EURO</name>
<evidence type="ECO:0000256" key="6">
    <source>
        <dbReference type="SAM" id="MobiDB-lite"/>
    </source>
</evidence>
<comment type="similarity">
    <text evidence="2">Belongs to the amino acid/polyamine transporter 2 family.</text>
</comment>
<evidence type="ECO:0000256" key="5">
    <source>
        <dbReference type="ARBA" id="ARBA00023136"/>
    </source>
</evidence>
<evidence type="ECO:0000259" key="8">
    <source>
        <dbReference type="Pfam" id="PF01490"/>
    </source>
</evidence>
<evidence type="ECO:0000313" key="10">
    <source>
        <dbReference type="Proteomes" id="UP000184356"/>
    </source>
</evidence>
<dbReference type="RefSeq" id="XP_040696007.1">
    <property type="nucleotide sequence ID" value="XM_040848491.1"/>
</dbReference>
<feature type="transmembrane region" description="Helical" evidence="7">
    <location>
        <begin position="395"/>
        <end position="418"/>
    </location>
</feature>
<dbReference type="EMBL" id="KV878604">
    <property type="protein sequence ID" value="OJJ52201.1"/>
    <property type="molecule type" value="Genomic_DNA"/>
</dbReference>
<evidence type="ECO:0000256" key="7">
    <source>
        <dbReference type="SAM" id="Phobius"/>
    </source>
</evidence>
<evidence type="ECO:0000256" key="4">
    <source>
        <dbReference type="ARBA" id="ARBA00022989"/>
    </source>
</evidence>
<dbReference type="InterPro" id="IPR013057">
    <property type="entry name" value="AA_transpt_TM"/>
</dbReference>
<dbReference type="GeneID" id="63764564"/>
<feature type="transmembrane region" description="Helical" evidence="7">
    <location>
        <begin position="325"/>
        <end position="344"/>
    </location>
</feature>
<evidence type="ECO:0000256" key="2">
    <source>
        <dbReference type="ARBA" id="ARBA00008066"/>
    </source>
</evidence>
<protein>
    <recommendedName>
        <fullName evidence="8">Amino acid transporter transmembrane domain-containing protein</fullName>
    </recommendedName>
</protein>
<dbReference type="OrthoDB" id="40134at2759"/>
<feature type="region of interest" description="Disordered" evidence="6">
    <location>
        <begin position="1"/>
        <end position="21"/>
    </location>
</feature>
<feature type="transmembrane region" description="Helical" evidence="7">
    <location>
        <begin position="71"/>
        <end position="90"/>
    </location>
</feature>
<keyword evidence="4 7" id="KW-1133">Transmembrane helix</keyword>
<feature type="transmembrane region" description="Helical" evidence="7">
    <location>
        <begin position="284"/>
        <end position="305"/>
    </location>
</feature>
<feature type="domain" description="Amino acid transporter transmembrane" evidence="8">
    <location>
        <begin position="43"/>
        <end position="455"/>
    </location>
</feature>
<evidence type="ECO:0000256" key="1">
    <source>
        <dbReference type="ARBA" id="ARBA00004141"/>
    </source>
</evidence>
<organism evidence="9 10">
    <name type="scientific">Aspergillus sydowii CBS 593.65</name>
    <dbReference type="NCBI Taxonomy" id="1036612"/>
    <lineage>
        <taxon>Eukaryota</taxon>
        <taxon>Fungi</taxon>
        <taxon>Dikarya</taxon>
        <taxon>Ascomycota</taxon>
        <taxon>Pezizomycotina</taxon>
        <taxon>Eurotiomycetes</taxon>
        <taxon>Eurotiomycetidae</taxon>
        <taxon>Eurotiales</taxon>
        <taxon>Aspergillaceae</taxon>
        <taxon>Aspergillus</taxon>
        <taxon>Aspergillus subgen. Nidulantes</taxon>
    </lineage>
</organism>
<sequence length="481" mass="51643">MVHPKKRPTKDEELATTPSQQPGQIQDAVFGTVHEDGPDYRSVGWLAASILMMKIEIGIGVLSLPRVFDTLGMIPGVLALLAIASITTWSDYVVGCFKLNHPEVYGVADVGALMFGSAGREIFSVTFCLRKDLDPDHFRGIMLTLKAVCIFIAGSGILSLSIGLNAVSMHATCTAVFVAVAAVIGWVFASVRTLGKMSWVAWAGMGSVLGASFTLTIAVGVQGGPANVTVSQVDPTTQWQLWGDCSFAEGMSAVSSIVFSFCGPPSYLPIISEMADAKLYPKSLAITRSITTSVYLVVAIVVYYYCGSKVSSPALGSAGPLMKRVCYGLALPGLIVSTVLNAHLTAKYIFIRRLQGTKHLTTNTWTHWITWLGCTSVIIVIAYCIASGIPEFSALVSLIGAIFGAFMSFHPMGCMWLYDNWSKERTAWWYFMVSWSCFVLVAGTFLMISGSYGSVVALIDVFNTGETSASAWSCDDNSSSV</sequence>
<evidence type="ECO:0000313" key="9">
    <source>
        <dbReference type="EMBL" id="OJJ52201.1"/>
    </source>
</evidence>
<proteinExistence type="inferred from homology"/>
<dbReference type="Proteomes" id="UP000184356">
    <property type="component" value="Unassembled WGS sequence"/>
</dbReference>
<gene>
    <name evidence="9" type="ORF">ASPSYDRAFT_52463</name>
</gene>
<dbReference type="PANTHER" id="PTHR22950">
    <property type="entry name" value="AMINO ACID TRANSPORTER"/>
    <property type="match status" value="1"/>
</dbReference>
<dbReference type="VEuPathDB" id="FungiDB:ASPSYDRAFT_52463"/>
<dbReference type="GO" id="GO:0015179">
    <property type="term" value="F:L-amino acid transmembrane transporter activity"/>
    <property type="evidence" value="ECO:0007669"/>
    <property type="project" value="TreeGrafter"/>
</dbReference>
<keyword evidence="3 7" id="KW-0812">Transmembrane</keyword>